<feature type="compositionally biased region" description="Basic and acidic residues" evidence="6">
    <location>
        <begin position="238"/>
        <end position="256"/>
    </location>
</feature>
<protein>
    <recommendedName>
        <fullName evidence="7">BRCT domain-containing protein</fullName>
    </recommendedName>
</protein>
<evidence type="ECO:0000313" key="8">
    <source>
        <dbReference type="EMBL" id="KAJ8984372.1"/>
    </source>
</evidence>
<keyword evidence="3" id="KW-0227">DNA damage</keyword>
<dbReference type="CDD" id="cd17725">
    <property type="entry name" value="BRCT_XRCC1_rpt1"/>
    <property type="match status" value="1"/>
</dbReference>
<dbReference type="InterPro" id="IPR002706">
    <property type="entry name" value="Xrcc1_N"/>
</dbReference>
<dbReference type="InterPro" id="IPR045080">
    <property type="entry name" value="BRCT_XRCC1_rpt1"/>
</dbReference>
<dbReference type="PROSITE" id="PS50172">
    <property type="entry name" value="BRCT"/>
    <property type="match status" value="2"/>
</dbReference>
<dbReference type="SMART" id="SM00292">
    <property type="entry name" value="BRCT"/>
    <property type="match status" value="2"/>
</dbReference>
<dbReference type="Proteomes" id="UP001162164">
    <property type="component" value="Unassembled WGS sequence"/>
</dbReference>
<evidence type="ECO:0000256" key="4">
    <source>
        <dbReference type="ARBA" id="ARBA00023204"/>
    </source>
</evidence>
<dbReference type="Gene3D" id="3.40.50.10190">
    <property type="entry name" value="BRCT domain"/>
    <property type="match status" value="2"/>
</dbReference>
<gene>
    <name evidence="8" type="ORF">NQ317_003520</name>
</gene>
<comment type="caution">
    <text evidence="8">The sequence shown here is derived from an EMBL/GenBank/DDBJ whole genome shotgun (WGS) entry which is preliminary data.</text>
</comment>
<dbReference type="Pfam" id="PF16589">
    <property type="entry name" value="BRCT_2"/>
    <property type="match status" value="1"/>
</dbReference>
<reference evidence="8" key="1">
    <citation type="journal article" date="2023" name="Insect Mol. Biol.">
        <title>Genome sequencing provides insights into the evolution of gene families encoding plant cell wall-degrading enzymes in longhorned beetles.</title>
        <authorList>
            <person name="Shin N.R."/>
            <person name="Okamura Y."/>
            <person name="Kirsch R."/>
            <person name="Pauchet Y."/>
        </authorList>
    </citation>
    <scope>NUCLEOTIDE SEQUENCE</scope>
    <source>
        <strain evidence="8">MMC_N1</strain>
    </source>
</reference>
<keyword evidence="5" id="KW-0539">Nucleus</keyword>
<name>A0ABQ9K2Q3_9CUCU</name>
<feature type="compositionally biased region" description="Basic and acidic residues" evidence="6">
    <location>
        <begin position="439"/>
        <end position="457"/>
    </location>
</feature>
<feature type="domain" description="BRCT" evidence="7">
    <location>
        <begin position="301"/>
        <end position="388"/>
    </location>
</feature>
<evidence type="ECO:0000256" key="1">
    <source>
        <dbReference type="ARBA" id="ARBA00004123"/>
    </source>
</evidence>
<sequence>MEMQNTRRKNAVVVLQLEKASVITGIDIGNEHAAYIEVLVSRSGTDDKYKVFLVTSSFMTPLDARQSQNINKVRMFNKEHLSKPECDEKWDRIKIVCTQPFNKHVQYGLSFINVHTSNEKPAVHVQDHIGKFVLRPSHRLICLREAFFEKRKELVEEERAEKKLTGAAAIREAASTASLAQYGSPVCKPKLKTQSVTPNAKRDSLDDTEKTSKPETEMSCFTIKMTKNPMKKIDKIMEKKAKEKDSIVNKEEEKTPKRNNKKGQPIKDQKTPGREKKRRKRDHSSQSDTHKKPKKDVPRKPFSRLMEDVTLVISGIQNPDRANLRTSALSMGAKYKPVWENGCTHLICAFANTPKFKEVKGKGKIVTKKWIEDCYRQRKRLPWRRYALDKDDIGKDESEDEVYEILKRDTPVAVVDEDSDYGEHKNVGSDTDERIARIREKEQLDKDTISKEEKQSDDLDTDIETPKKRFKGKNSADYNIYDADTDEEERPQESPAPVLKQMGELRNFFTDKKFYLDHSFDDGIFNRLRKYVAAYNGRLIDDPTANIDIIVTSKENSESMKEINSVAVCLTPNWVWECHNRQKLLPIDQYAY</sequence>
<feature type="domain" description="BRCT" evidence="7">
    <location>
        <begin position="504"/>
        <end position="592"/>
    </location>
</feature>
<accession>A0ABQ9K2Q3</accession>
<feature type="region of interest" description="Disordered" evidence="6">
    <location>
        <begin position="439"/>
        <end position="496"/>
    </location>
</feature>
<evidence type="ECO:0000256" key="6">
    <source>
        <dbReference type="SAM" id="MobiDB-lite"/>
    </source>
</evidence>
<dbReference type="InterPro" id="IPR036420">
    <property type="entry name" value="BRCT_dom_sf"/>
</dbReference>
<keyword evidence="9" id="KW-1185">Reference proteome</keyword>
<proteinExistence type="predicted"/>
<organism evidence="8 9">
    <name type="scientific">Molorchus minor</name>
    <dbReference type="NCBI Taxonomy" id="1323400"/>
    <lineage>
        <taxon>Eukaryota</taxon>
        <taxon>Metazoa</taxon>
        <taxon>Ecdysozoa</taxon>
        <taxon>Arthropoda</taxon>
        <taxon>Hexapoda</taxon>
        <taxon>Insecta</taxon>
        <taxon>Pterygota</taxon>
        <taxon>Neoptera</taxon>
        <taxon>Endopterygota</taxon>
        <taxon>Coleoptera</taxon>
        <taxon>Polyphaga</taxon>
        <taxon>Cucujiformia</taxon>
        <taxon>Chrysomeloidea</taxon>
        <taxon>Cerambycidae</taxon>
        <taxon>Lamiinae</taxon>
        <taxon>Monochamini</taxon>
        <taxon>Molorchus</taxon>
    </lineage>
</organism>
<keyword evidence="2" id="KW-0677">Repeat</keyword>
<evidence type="ECO:0000259" key="7">
    <source>
        <dbReference type="PROSITE" id="PS50172"/>
    </source>
</evidence>
<dbReference type="InterPro" id="IPR001357">
    <property type="entry name" value="BRCT_dom"/>
</dbReference>
<evidence type="ECO:0000256" key="3">
    <source>
        <dbReference type="ARBA" id="ARBA00022763"/>
    </source>
</evidence>
<comment type="subcellular location">
    <subcellularLocation>
        <location evidence="1">Nucleus</location>
    </subcellularLocation>
</comment>
<feature type="compositionally biased region" description="Basic and acidic residues" evidence="6">
    <location>
        <begin position="200"/>
        <end position="216"/>
    </location>
</feature>
<dbReference type="SUPFAM" id="SSF52113">
    <property type="entry name" value="BRCT domain"/>
    <property type="match status" value="2"/>
</dbReference>
<evidence type="ECO:0000256" key="2">
    <source>
        <dbReference type="ARBA" id="ARBA00022737"/>
    </source>
</evidence>
<evidence type="ECO:0000256" key="5">
    <source>
        <dbReference type="ARBA" id="ARBA00023242"/>
    </source>
</evidence>
<dbReference type="SUPFAM" id="SSF49785">
    <property type="entry name" value="Galactose-binding domain-like"/>
    <property type="match status" value="1"/>
</dbReference>
<dbReference type="PANTHER" id="PTHR11370:SF5">
    <property type="entry name" value="DNA REPAIR PROTEIN XRCC1"/>
    <property type="match status" value="1"/>
</dbReference>
<keyword evidence="4" id="KW-0234">DNA repair</keyword>
<dbReference type="Gene3D" id="2.60.120.260">
    <property type="entry name" value="Galactose-binding domain-like"/>
    <property type="match status" value="1"/>
</dbReference>
<dbReference type="Pfam" id="PF01834">
    <property type="entry name" value="XRCC1_N"/>
    <property type="match status" value="1"/>
</dbReference>
<evidence type="ECO:0000313" key="9">
    <source>
        <dbReference type="Proteomes" id="UP001162164"/>
    </source>
</evidence>
<feature type="region of interest" description="Disordered" evidence="6">
    <location>
        <begin position="189"/>
        <end position="224"/>
    </location>
</feature>
<dbReference type="Pfam" id="PF00533">
    <property type="entry name" value="BRCT"/>
    <property type="match status" value="1"/>
</dbReference>
<dbReference type="InterPro" id="IPR008979">
    <property type="entry name" value="Galactose-bd-like_sf"/>
</dbReference>
<feature type="compositionally biased region" description="Basic and acidic residues" evidence="6">
    <location>
        <begin position="265"/>
        <end position="274"/>
    </location>
</feature>
<dbReference type="EMBL" id="JAPWTJ010000039">
    <property type="protein sequence ID" value="KAJ8984372.1"/>
    <property type="molecule type" value="Genomic_DNA"/>
</dbReference>
<dbReference type="PANTHER" id="PTHR11370">
    <property type="entry name" value="DNA-REPAIR PROTEIN XRCC1"/>
    <property type="match status" value="1"/>
</dbReference>
<feature type="region of interest" description="Disordered" evidence="6">
    <location>
        <begin position="238"/>
        <end position="303"/>
    </location>
</feature>
<feature type="compositionally biased region" description="Basic and acidic residues" evidence="6">
    <location>
        <begin position="283"/>
        <end position="299"/>
    </location>
</feature>